<protein>
    <submittedName>
        <fullName evidence="1">Uncharacterized protein</fullName>
    </submittedName>
</protein>
<proteinExistence type="predicted"/>
<evidence type="ECO:0000313" key="1">
    <source>
        <dbReference type="EMBL" id="KUG03640.1"/>
    </source>
</evidence>
<name>A0A0W8E4Q5_9ZZZZ</name>
<gene>
    <name evidence="1" type="ORF">ASZ90_018966</name>
</gene>
<reference evidence="1" key="1">
    <citation type="journal article" date="2015" name="Proc. Natl. Acad. Sci. U.S.A.">
        <title>Networks of energetic and metabolic interactions define dynamics in microbial communities.</title>
        <authorList>
            <person name="Embree M."/>
            <person name="Liu J.K."/>
            <person name="Al-Bassam M.M."/>
            <person name="Zengler K."/>
        </authorList>
    </citation>
    <scope>NUCLEOTIDE SEQUENCE</scope>
</reference>
<sequence>MVFSAILRLLREFFYYLDIEKEAKRTSIIICSYCYHPKHLILHECQTGFGR</sequence>
<accession>A0A0W8E4Q5</accession>
<organism evidence="1">
    <name type="scientific">hydrocarbon metagenome</name>
    <dbReference type="NCBI Taxonomy" id="938273"/>
    <lineage>
        <taxon>unclassified sequences</taxon>
        <taxon>metagenomes</taxon>
        <taxon>ecological metagenomes</taxon>
    </lineage>
</organism>
<dbReference type="AlphaFoldDB" id="A0A0W8E4Q5"/>
<dbReference type="EMBL" id="LNQE01001875">
    <property type="protein sequence ID" value="KUG03640.1"/>
    <property type="molecule type" value="Genomic_DNA"/>
</dbReference>
<comment type="caution">
    <text evidence="1">The sequence shown here is derived from an EMBL/GenBank/DDBJ whole genome shotgun (WGS) entry which is preliminary data.</text>
</comment>